<reference evidence="2" key="2">
    <citation type="submission" date="2025-09" db="UniProtKB">
        <authorList>
            <consortium name="Ensembl"/>
        </authorList>
    </citation>
    <scope>IDENTIFICATION</scope>
</reference>
<proteinExistence type="predicted"/>
<dbReference type="AlphaFoldDB" id="A0A3Q4I6Y2"/>
<keyword evidence="3" id="KW-1185">Reference proteome</keyword>
<feature type="coiled-coil region" evidence="1">
    <location>
        <begin position="73"/>
        <end position="107"/>
    </location>
</feature>
<dbReference type="Proteomes" id="UP000261580">
    <property type="component" value="Unassembled WGS sequence"/>
</dbReference>
<evidence type="ECO:0000313" key="2">
    <source>
        <dbReference type="Ensembl" id="ENSNBRP00000030726.1"/>
    </source>
</evidence>
<dbReference type="PANTHER" id="PTHR22106">
    <property type="entry name" value="COILED-COIL DOMAIN-CONTAINING PROTEIN 78"/>
    <property type="match status" value="1"/>
</dbReference>
<dbReference type="GeneTree" id="ENSGT00390000013678"/>
<dbReference type="PANTHER" id="PTHR22106:SF5">
    <property type="entry name" value="COILED-COIL DOMAIN-CONTAINING PROTEIN 78"/>
    <property type="match status" value="1"/>
</dbReference>
<evidence type="ECO:0000313" key="3">
    <source>
        <dbReference type="Proteomes" id="UP000261580"/>
    </source>
</evidence>
<dbReference type="GO" id="GO:0005737">
    <property type="term" value="C:cytoplasm"/>
    <property type="evidence" value="ECO:0007669"/>
    <property type="project" value="TreeGrafter"/>
</dbReference>
<organism evidence="2 3">
    <name type="scientific">Neolamprologus brichardi</name>
    <name type="common">Fairy cichlid</name>
    <name type="synonym">Lamprologus brichardi</name>
    <dbReference type="NCBI Taxonomy" id="32507"/>
    <lineage>
        <taxon>Eukaryota</taxon>
        <taxon>Metazoa</taxon>
        <taxon>Chordata</taxon>
        <taxon>Craniata</taxon>
        <taxon>Vertebrata</taxon>
        <taxon>Euteleostomi</taxon>
        <taxon>Actinopterygii</taxon>
        <taxon>Neopterygii</taxon>
        <taxon>Teleostei</taxon>
        <taxon>Neoteleostei</taxon>
        <taxon>Acanthomorphata</taxon>
        <taxon>Ovalentaria</taxon>
        <taxon>Cichlomorphae</taxon>
        <taxon>Cichliformes</taxon>
        <taxon>Cichlidae</taxon>
        <taxon>African cichlids</taxon>
        <taxon>Pseudocrenilabrinae</taxon>
        <taxon>Lamprologini</taxon>
        <taxon>Neolamprologus</taxon>
    </lineage>
</organism>
<dbReference type="Ensembl" id="ENSNBRT00000031509.1">
    <property type="protein sequence ID" value="ENSNBRP00000030726.1"/>
    <property type="gene ID" value="ENSNBRG00000023352.1"/>
</dbReference>
<sequence>MLQDVRLSYRAREEQLATAARSYKKRLQRITQTHHALLIAYRLQREQILAKPENGLDPGPPEAHFNLEPTELKDAMEKELQQLHQDKAKLEGQLQAAREQVAQSKSLLDKPEHKRLFHFKQVSFEKERALLMTRATVAEAQVLELQDYIEKHLSRYEQEIAHLRGLHGTVEEAGRSQSAKLAQC</sequence>
<keyword evidence="1" id="KW-0175">Coiled coil</keyword>
<accession>A0A3Q4I6Y2</accession>
<evidence type="ECO:0000256" key="1">
    <source>
        <dbReference type="SAM" id="Coils"/>
    </source>
</evidence>
<protein>
    <submittedName>
        <fullName evidence="2">Coiled-coil domain containing 78</fullName>
    </submittedName>
</protein>
<dbReference type="Bgee" id="ENSNBRG00000023352">
    <property type="expression patterns" value="Expressed in testis"/>
</dbReference>
<dbReference type="InterPro" id="IPR039873">
    <property type="entry name" value="CCDC78"/>
</dbReference>
<reference evidence="2" key="1">
    <citation type="submission" date="2025-08" db="UniProtKB">
        <authorList>
            <consortium name="Ensembl"/>
        </authorList>
    </citation>
    <scope>IDENTIFICATION</scope>
</reference>
<name>A0A3Q4I6Y2_NEOBR</name>